<evidence type="ECO:0000313" key="1">
    <source>
        <dbReference type="EMBL" id="GAA0820483.1"/>
    </source>
</evidence>
<keyword evidence="2" id="KW-1185">Reference proteome</keyword>
<reference evidence="1 2" key="1">
    <citation type="journal article" date="2019" name="Int. J. Syst. Evol. Microbiol.">
        <title>The Global Catalogue of Microorganisms (GCM) 10K type strain sequencing project: providing services to taxonomists for standard genome sequencing and annotation.</title>
        <authorList>
            <consortium name="The Broad Institute Genomics Platform"/>
            <consortium name="The Broad Institute Genome Sequencing Center for Infectious Disease"/>
            <person name="Wu L."/>
            <person name="Ma J."/>
        </authorList>
    </citation>
    <scope>NUCLEOTIDE SEQUENCE [LARGE SCALE GENOMIC DNA]</scope>
    <source>
        <strain evidence="1 2">JCM 15608</strain>
    </source>
</reference>
<gene>
    <name evidence="1" type="ORF">GCM10009111_26010</name>
</gene>
<organism evidence="1 2">
    <name type="scientific">Colwellia asteriadis</name>
    <dbReference type="NCBI Taxonomy" id="517723"/>
    <lineage>
        <taxon>Bacteria</taxon>
        <taxon>Pseudomonadati</taxon>
        <taxon>Pseudomonadota</taxon>
        <taxon>Gammaproteobacteria</taxon>
        <taxon>Alteromonadales</taxon>
        <taxon>Colwelliaceae</taxon>
        <taxon>Colwellia</taxon>
    </lineage>
</organism>
<proteinExistence type="predicted"/>
<protein>
    <submittedName>
        <fullName evidence="1">Uncharacterized protein</fullName>
    </submittedName>
</protein>
<name>A0ABN1L9Q3_9GAMM</name>
<comment type="caution">
    <text evidence="1">The sequence shown here is derived from an EMBL/GenBank/DDBJ whole genome shotgun (WGS) entry which is preliminary data.</text>
</comment>
<dbReference type="RefSeq" id="WP_215981006.1">
    <property type="nucleotide sequence ID" value="NZ_BAAAFA010000009.1"/>
</dbReference>
<dbReference type="EMBL" id="BAAAFA010000009">
    <property type="protein sequence ID" value="GAA0820483.1"/>
    <property type="molecule type" value="Genomic_DNA"/>
</dbReference>
<evidence type="ECO:0000313" key="2">
    <source>
        <dbReference type="Proteomes" id="UP001500021"/>
    </source>
</evidence>
<sequence length="59" mass="6795">MHKHSSAPINFIDMKDLSSAPGDLQVFANDYQQTLPSNEWRKYWGGIFIIKNITPATYH</sequence>
<accession>A0ABN1L9Q3</accession>
<dbReference type="Proteomes" id="UP001500021">
    <property type="component" value="Unassembled WGS sequence"/>
</dbReference>